<reference evidence="5" key="1">
    <citation type="submission" date="2025-08" db="UniProtKB">
        <authorList>
            <consortium name="RefSeq"/>
        </authorList>
    </citation>
    <scope>IDENTIFICATION</scope>
    <source>
        <tissue evidence="5">Muscle</tissue>
    </source>
</reference>
<dbReference type="InterPro" id="IPR057659">
    <property type="entry name" value="CEP152_CC"/>
</dbReference>
<dbReference type="PANTHER" id="PTHR10337:SF6">
    <property type="entry name" value="CENTROSOMAL PROTEIN OF 152 KDA"/>
    <property type="match status" value="1"/>
</dbReference>
<sequence length="895" mass="101473">MPHKSEENEIPSSVYLKDPPPFPRDEILEEGEELTEGVVDGNRVQESGLSTIDLSSDEDEGLEAELEEEEEAWPQDLENMEKSRAEKMKRSSLKKGRIACANVLSDLYAMGITECDNMLMLLSVSQKMNEKRRKCQRVLRVTAGGSRTPGSVPQRQPAAPGGAGGRGPTQRLWRKPGKPAQGRSLHEEHTGRHGQPEYRAALQTEGRNAEVLQEERTGQQVSQAEEKWNKKHKSQLEKQRLEELQEEVAALQSQVEQGRREHAALLKAELAAARAAWSRDKQQEISVTLARSEQAYQRKLEQAVQQAGGEAALHREELLLQVEAKLQQTVRAREEEWKCRHAEEVQVQRQQARDELMTELQMALSEVQAQLLRDPRTNQPHTEDPRRSSGDTSELTVTHIIQTACRDVVNRAVSQAKKQWTKISEERLSLVLKETQEHHEREIDQMQSSVSQRKEPARCRKECAETLGKLQKKNQELQRHLEKACRQLQHSVREHNSAMQHLKDEHESSLKTMKEEHLQQLEEVKRAEESSGSSDHQQNTQGLEELKQQYVTTVEKIRGDMLRYLQESRERAAEMIHVEVQRERQDTARKMRRYYLTCLQELLEDGGKDTGAEKKIMNAASKLAAMAKVLETPVRMKSSKNYSLQSRNAGFSKNPLTLTELPDVRPEGRSHREKASEQKQVSTARTKPSSHKDLPATEKEAAAVDARLKTAGNAHLRSYKPSHQTNSCQGDFVDASVRSKNRELCLQGVNRLDSERQSQPLLIQEVPVRDERRTDWSMSSSDSDAGFQASTLSYSGRKVEQVKPFSVSAASAGHLGEFGGLTPNVSDLTVYNEMAKKTPHTQTLSVKHAKLSTHREPTPGSEGEEQRGGRPRPQFSELRQRQQDSGFDSPFYQQK</sequence>
<dbReference type="Gene3D" id="3.30.1330.10">
    <property type="entry name" value="PurM-like, N-terminal domain"/>
    <property type="match status" value="1"/>
</dbReference>
<feature type="region of interest" description="Disordered" evidence="2">
    <location>
        <begin position="639"/>
        <end position="700"/>
    </location>
</feature>
<proteinExistence type="predicted"/>
<feature type="region of interest" description="Disordered" evidence="2">
    <location>
        <begin position="492"/>
        <end position="511"/>
    </location>
</feature>
<dbReference type="RefSeq" id="XP_010786386.1">
    <property type="nucleotide sequence ID" value="XM_010788084.1"/>
</dbReference>
<feature type="compositionally biased region" description="Basic and acidic residues" evidence="2">
    <location>
        <begin position="184"/>
        <end position="195"/>
    </location>
</feature>
<evidence type="ECO:0000313" key="4">
    <source>
        <dbReference type="Proteomes" id="UP000504611"/>
    </source>
</evidence>
<feature type="compositionally biased region" description="Polar residues" evidence="2">
    <location>
        <begin position="530"/>
        <end position="542"/>
    </location>
</feature>
<keyword evidence="1" id="KW-0175">Coiled coil</keyword>
<feature type="compositionally biased region" description="Basic and acidic residues" evidence="2">
    <location>
        <begin position="662"/>
        <end position="677"/>
    </location>
</feature>
<feature type="compositionally biased region" description="Polar residues" evidence="2">
    <location>
        <begin position="678"/>
        <end position="687"/>
    </location>
</feature>
<dbReference type="InterPro" id="IPR051235">
    <property type="entry name" value="CEP152/SHC-Transforming"/>
</dbReference>
<dbReference type="Proteomes" id="UP000504611">
    <property type="component" value="Unplaced"/>
</dbReference>
<organism evidence="4 5">
    <name type="scientific">Notothenia coriiceps</name>
    <name type="common">black rockcod</name>
    <dbReference type="NCBI Taxonomy" id="8208"/>
    <lineage>
        <taxon>Eukaryota</taxon>
        <taxon>Metazoa</taxon>
        <taxon>Chordata</taxon>
        <taxon>Craniata</taxon>
        <taxon>Vertebrata</taxon>
        <taxon>Euteleostomi</taxon>
        <taxon>Actinopterygii</taxon>
        <taxon>Neopterygii</taxon>
        <taxon>Teleostei</taxon>
        <taxon>Neoteleostei</taxon>
        <taxon>Acanthomorphata</taxon>
        <taxon>Eupercaria</taxon>
        <taxon>Perciformes</taxon>
        <taxon>Notothenioidei</taxon>
        <taxon>Nototheniidae</taxon>
        <taxon>Notothenia</taxon>
    </lineage>
</organism>
<feature type="region of interest" description="Disordered" evidence="2">
    <location>
        <begin position="522"/>
        <end position="544"/>
    </location>
</feature>
<dbReference type="KEGG" id="ncc:104960118"/>
<keyword evidence="4" id="KW-1185">Reference proteome</keyword>
<feature type="compositionally biased region" description="Basic and acidic residues" evidence="2">
    <location>
        <begin position="690"/>
        <end position="700"/>
    </location>
</feature>
<protein>
    <submittedName>
        <fullName evidence="5">Centrosomal protein of 152 kDa-like</fullName>
    </submittedName>
</protein>
<evidence type="ECO:0000256" key="1">
    <source>
        <dbReference type="SAM" id="Coils"/>
    </source>
</evidence>
<dbReference type="InterPro" id="IPR036921">
    <property type="entry name" value="PurM-like_N_sf"/>
</dbReference>
<accession>A0A6I9PL77</accession>
<evidence type="ECO:0000313" key="5">
    <source>
        <dbReference type="RefSeq" id="XP_010786386.1"/>
    </source>
</evidence>
<dbReference type="GO" id="GO:0005813">
    <property type="term" value="C:centrosome"/>
    <property type="evidence" value="ECO:0007669"/>
    <property type="project" value="TreeGrafter"/>
</dbReference>
<feature type="compositionally biased region" description="Polar residues" evidence="2">
    <location>
        <begin position="639"/>
        <end position="657"/>
    </location>
</feature>
<feature type="coiled-coil region" evidence="1">
    <location>
        <begin position="234"/>
        <end position="261"/>
    </location>
</feature>
<feature type="domain" description="CEP152 CEP63 binding coiled coil" evidence="3">
    <location>
        <begin position="543"/>
        <end position="593"/>
    </location>
</feature>
<feature type="region of interest" description="Disordered" evidence="2">
    <location>
        <begin position="141"/>
        <end position="195"/>
    </location>
</feature>
<dbReference type="GO" id="GO:0007099">
    <property type="term" value="P:centriole replication"/>
    <property type="evidence" value="ECO:0007669"/>
    <property type="project" value="TreeGrafter"/>
</dbReference>
<feature type="region of interest" description="Disordered" evidence="2">
    <location>
        <begin position="371"/>
        <end position="394"/>
    </location>
</feature>
<feature type="compositionally biased region" description="Basic and acidic residues" evidence="2">
    <location>
        <begin position="79"/>
        <end position="88"/>
    </location>
</feature>
<dbReference type="AlphaFoldDB" id="A0A6I9PL77"/>
<dbReference type="Pfam" id="PF25770">
    <property type="entry name" value="CC_CEP63-bind_CEP152"/>
    <property type="match status" value="1"/>
</dbReference>
<dbReference type="OrthoDB" id="10064205at2759"/>
<gene>
    <name evidence="5" type="primary">LOC104960118</name>
</gene>
<evidence type="ECO:0000259" key="3">
    <source>
        <dbReference type="Pfam" id="PF25770"/>
    </source>
</evidence>
<feature type="compositionally biased region" description="Acidic residues" evidence="2">
    <location>
        <begin position="55"/>
        <end position="73"/>
    </location>
</feature>
<dbReference type="GeneID" id="104960118"/>
<evidence type="ECO:0000256" key="2">
    <source>
        <dbReference type="SAM" id="MobiDB-lite"/>
    </source>
</evidence>
<dbReference type="SUPFAM" id="SSF58113">
    <property type="entry name" value="Apolipoprotein A-I"/>
    <property type="match status" value="1"/>
</dbReference>
<feature type="compositionally biased region" description="Polar residues" evidence="2">
    <location>
        <begin position="883"/>
        <end position="895"/>
    </location>
</feature>
<dbReference type="PANTHER" id="PTHR10337">
    <property type="entry name" value="SHC TRANSFORMING PROTEIN"/>
    <property type="match status" value="1"/>
</dbReference>
<feature type="region of interest" description="Disordered" evidence="2">
    <location>
        <begin position="1"/>
        <end position="88"/>
    </location>
</feature>
<name>A0A6I9PL77_9TELE</name>
<feature type="region of interest" description="Disordered" evidence="2">
    <location>
        <begin position="836"/>
        <end position="895"/>
    </location>
</feature>
<feature type="compositionally biased region" description="Basic and acidic residues" evidence="2">
    <location>
        <begin position="373"/>
        <end position="389"/>
    </location>
</feature>